<dbReference type="EMBL" id="WVQY01000012">
    <property type="protein sequence ID" value="NOD32639.1"/>
    <property type="molecule type" value="Genomic_DNA"/>
</dbReference>
<dbReference type="PANTHER" id="PTHR36174:SF1">
    <property type="entry name" value="LIPID II:GLYCINE GLYCYLTRANSFERASE"/>
    <property type="match status" value="1"/>
</dbReference>
<dbReference type="InterPro" id="IPR003447">
    <property type="entry name" value="FEMABX"/>
</dbReference>
<protein>
    <submittedName>
        <fullName evidence="8">GNAT family N-acetyltransferase</fullName>
    </submittedName>
</protein>
<organism evidence="8 9">
    <name type="scientific">Ruegeria atlantica</name>
    <dbReference type="NCBI Taxonomy" id="81569"/>
    <lineage>
        <taxon>Bacteria</taxon>
        <taxon>Pseudomonadati</taxon>
        <taxon>Pseudomonadota</taxon>
        <taxon>Alphaproteobacteria</taxon>
        <taxon>Rhodobacterales</taxon>
        <taxon>Roseobacteraceae</taxon>
        <taxon>Ruegeria</taxon>
    </lineage>
</organism>
<keyword evidence="2" id="KW-0808">Transferase</keyword>
<keyword evidence="3" id="KW-0133">Cell shape</keyword>
<gene>
    <name evidence="8" type="ORF">GS617_20410</name>
</gene>
<evidence type="ECO:0000256" key="2">
    <source>
        <dbReference type="ARBA" id="ARBA00022679"/>
    </source>
</evidence>
<dbReference type="PROSITE" id="PS51191">
    <property type="entry name" value="FEMABX"/>
    <property type="match status" value="1"/>
</dbReference>
<dbReference type="InterPro" id="IPR050644">
    <property type="entry name" value="PG_Glycine_Bridge_Synth"/>
</dbReference>
<evidence type="ECO:0000313" key="8">
    <source>
        <dbReference type="EMBL" id="NOD32639.1"/>
    </source>
</evidence>
<dbReference type="SUPFAM" id="SSF55729">
    <property type="entry name" value="Acyl-CoA N-acyltransferases (Nat)"/>
    <property type="match status" value="2"/>
</dbReference>
<dbReference type="InterPro" id="IPR016181">
    <property type="entry name" value="Acyl_CoA_acyltransferase"/>
</dbReference>
<evidence type="ECO:0000313" key="9">
    <source>
        <dbReference type="Proteomes" id="UP000599383"/>
    </source>
</evidence>
<sequence>MIAYQFSARVLPEEKWPALSASFRDLTLEHSLTYARAAARRIGADVQFLMLTTPDGQPVAAACLRIKHVPGLRRGIAWLAAGPLVQHVDRPDPDAATLRAVLAALRTYAQESGHILRLRFPATPWHDVALLDQLARSEAFLPTDRSPTYRTVVVDCTQDEDTLMRALHGKWRNPLRNALKAGLDLDIVPIAQAADRFHPMYTEVQAAKGFRPDIPPEFYYALEGADFAHEVLFARKDGTDIAAMTLGRAGSNAVYLFGATLDTGRRLNAGHYLMWHSMLRCRDLGLKYFDLGGIDPEANPSVTRYKLRTGGTELRAAGPYEFRPAGAGSTLISIAETIHARLKKLRS</sequence>
<accession>A0ABX1WHD5</accession>
<keyword evidence="9" id="KW-1185">Reference proteome</keyword>
<evidence type="ECO:0000256" key="1">
    <source>
        <dbReference type="ARBA" id="ARBA00009943"/>
    </source>
</evidence>
<evidence type="ECO:0000256" key="3">
    <source>
        <dbReference type="ARBA" id="ARBA00022960"/>
    </source>
</evidence>
<comment type="caution">
    <text evidence="8">The sequence shown here is derived from an EMBL/GenBank/DDBJ whole genome shotgun (WGS) entry which is preliminary data.</text>
</comment>
<reference evidence="8 9" key="1">
    <citation type="submission" date="2019-12" db="EMBL/GenBank/DDBJ databases">
        <title>Ruegeria JWLKs population differentiation of coral mucus and skeleton niches.</title>
        <authorList>
            <person name="Luo D."/>
        </authorList>
    </citation>
    <scope>NUCLEOTIDE SEQUENCE [LARGE SCALE GENOMIC DNA]</scope>
    <source>
        <strain evidence="8 9">HKCCD6238</strain>
    </source>
</reference>
<evidence type="ECO:0000256" key="6">
    <source>
        <dbReference type="ARBA" id="ARBA00023316"/>
    </source>
</evidence>
<dbReference type="Pfam" id="PF13480">
    <property type="entry name" value="Acetyltransf_6"/>
    <property type="match status" value="1"/>
</dbReference>
<keyword evidence="6" id="KW-0961">Cell wall biogenesis/degradation</keyword>
<name>A0ABX1WHD5_9RHOB</name>
<evidence type="ECO:0000256" key="5">
    <source>
        <dbReference type="ARBA" id="ARBA00023315"/>
    </source>
</evidence>
<dbReference type="PANTHER" id="PTHR36174">
    <property type="entry name" value="LIPID II:GLYCINE GLYCYLTRANSFERASE"/>
    <property type="match status" value="1"/>
</dbReference>
<dbReference type="Proteomes" id="UP000599383">
    <property type="component" value="Unassembled WGS sequence"/>
</dbReference>
<keyword evidence="5" id="KW-0012">Acyltransferase</keyword>
<comment type="similarity">
    <text evidence="1">Belongs to the FemABX family.</text>
</comment>
<evidence type="ECO:0000259" key="7">
    <source>
        <dbReference type="Pfam" id="PF13480"/>
    </source>
</evidence>
<feature type="domain" description="BioF2-like acetyltransferase" evidence="7">
    <location>
        <begin position="172"/>
        <end position="295"/>
    </location>
</feature>
<dbReference type="RefSeq" id="WP_171364622.1">
    <property type="nucleotide sequence ID" value="NZ_WVQY01000012.1"/>
</dbReference>
<dbReference type="InterPro" id="IPR038740">
    <property type="entry name" value="BioF2-like_GNAT_dom"/>
</dbReference>
<keyword evidence="4" id="KW-0573">Peptidoglycan synthesis</keyword>
<evidence type="ECO:0000256" key="4">
    <source>
        <dbReference type="ARBA" id="ARBA00022984"/>
    </source>
</evidence>
<dbReference type="Gene3D" id="3.40.630.30">
    <property type="match status" value="1"/>
</dbReference>
<proteinExistence type="inferred from homology"/>